<sequence>MKSFIYIVTFHLIFLPFFDCTNTTCDQVLQPIEIIYPECFRPTEQTEIMVHKEYFNPVHGYAISPFKSPNEDRNHFHHRNVNNKIKIIVLHFTVLDFGTTVKEFTSKRSNTSRNVSSHYVIARPTEARTHNQLLQVVPENCVSNHAGISLWGNYSLINSISIGIEIVNYGYNATNDSWDPFYQDQIRIVGLMVARMVDQYKVLPHYVVGHSDIAPNRKIDPGVMFPWRKLYKNYGIGAWLDNDEMNETVVIAKYSPSTPCPSTPDQKLFVNYLGVYGYNISDEIQAIKAFKAHFTANQKPKLYNSLITRLEMYWIWALVAKYSH</sequence>
<accession>A0AAV0WVI7</accession>
<feature type="domain" description="N-acetylmuramoyl-L-alanine amidase" evidence="6">
    <location>
        <begin position="74"/>
        <end position="222"/>
    </location>
</feature>
<organism evidence="7 8">
    <name type="scientific">Macrosiphum euphorbiae</name>
    <name type="common">potato aphid</name>
    <dbReference type="NCBI Taxonomy" id="13131"/>
    <lineage>
        <taxon>Eukaryota</taxon>
        <taxon>Metazoa</taxon>
        <taxon>Ecdysozoa</taxon>
        <taxon>Arthropoda</taxon>
        <taxon>Hexapoda</taxon>
        <taxon>Insecta</taxon>
        <taxon>Pterygota</taxon>
        <taxon>Neoptera</taxon>
        <taxon>Paraneoptera</taxon>
        <taxon>Hemiptera</taxon>
        <taxon>Sternorrhyncha</taxon>
        <taxon>Aphidomorpha</taxon>
        <taxon>Aphidoidea</taxon>
        <taxon>Aphididae</taxon>
        <taxon>Macrosiphini</taxon>
        <taxon>Macrosiphum</taxon>
    </lineage>
</organism>
<dbReference type="InterPro" id="IPR002502">
    <property type="entry name" value="Amidase_domain"/>
</dbReference>
<gene>
    <name evidence="7" type="ORF">MEUPH1_LOCUS15415</name>
</gene>
<feature type="chain" id="PRO_5043426749" description="N-acetylmuramoyl-L-alanine amidase" evidence="5">
    <location>
        <begin position="21"/>
        <end position="324"/>
    </location>
</feature>
<dbReference type="Pfam" id="PF01510">
    <property type="entry name" value="Amidase_2"/>
    <property type="match status" value="1"/>
</dbReference>
<name>A0AAV0WVI7_9HEMI</name>
<dbReference type="AlphaFoldDB" id="A0AAV0WVI7"/>
<dbReference type="GO" id="GO:0009254">
    <property type="term" value="P:peptidoglycan turnover"/>
    <property type="evidence" value="ECO:0007669"/>
    <property type="project" value="TreeGrafter"/>
</dbReference>
<dbReference type="SUPFAM" id="SSF55846">
    <property type="entry name" value="N-acetylmuramoyl-L-alanine amidase-like"/>
    <property type="match status" value="1"/>
</dbReference>
<evidence type="ECO:0000256" key="3">
    <source>
        <dbReference type="ARBA" id="ARBA00022801"/>
    </source>
</evidence>
<feature type="signal peptide" evidence="5">
    <location>
        <begin position="1"/>
        <end position="20"/>
    </location>
</feature>
<dbReference type="InterPro" id="IPR036505">
    <property type="entry name" value="Amidase/PGRP_sf"/>
</dbReference>
<dbReference type="EC" id="3.5.1.28" evidence="2"/>
<comment type="caution">
    <text evidence="7">The sequence shown here is derived from an EMBL/GenBank/DDBJ whole genome shotgun (WGS) entry which is preliminary data.</text>
</comment>
<dbReference type="GO" id="GO:0008745">
    <property type="term" value="F:N-acetylmuramoyl-L-alanine amidase activity"/>
    <property type="evidence" value="ECO:0007669"/>
    <property type="project" value="UniProtKB-EC"/>
</dbReference>
<evidence type="ECO:0000256" key="5">
    <source>
        <dbReference type="SAM" id="SignalP"/>
    </source>
</evidence>
<evidence type="ECO:0000256" key="4">
    <source>
        <dbReference type="ARBA" id="ARBA00023316"/>
    </source>
</evidence>
<keyword evidence="4" id="KW-0961">Cell wall biogenesis/degradation</keyword>
<dbReference type="PANTHER" id="PTHR30417:SF1">
    <property type="entry name" value="N-ACETYLMURAMOYL-L-ALANINE AMIDASE AMID"/>
    <property type="match status" value="1"/>
</dbReference>
<dbReference type="SMART" id="SM00644">
    <property type="entry name" value="Ami_2"/>
    <property type="match status" value="1"/>
</dbReference>
<evidence type="ECO:0000259" key="6">
    <source>
        <dbReference type="SMART" id="SM00644"/>
    </source>
</evidence>
<keyword evidence="8" id="KW-1185">Reference proteome</keyword>
<dbReference type="InterPro" id="IPR051206">
    <property type="entry name" value="NAMLAA_amidase_2"/>
</dbReference>
<dbReference type="GO" id="GO:0071555">
    <property type="term" value="P:cell wall organization"/>
    <property type="evidence" value="ECO:0007669"/>
    <property type="project" value="UniProtKB-KW"/>
</dbReference>
<comment type="catalytic activity">
    <reaction evidence="1">
        <text>Hydrolyzes the link between N-acetylmuramoyl residues and L-amino acid residues in certain cell-wall glycopeptides.</text>
        <dbReference type="EC" id="3.5.1.28"/>
    </reaction>
</comment>
<dbReference type="Gene3D" id="3.40.80.10">
    <property type="entry name" value="Peptidoglycan recognition protein-like"/>
    <property type="match status" value="1"/>
</dbReference>
<dbReference type="Proteomes" id="UP001160148">
    <property type="component" value="Unassembled WGS sequence"/>
</dbReference>
<evidence type="ECO:0000256" key="1">
    <source>
        <dbReference type="ARBA" id="ARBA00001561"/>
    </source>
</evidence>
<keyword evidence="3" id="KW-0378">Hydrolase</keyword>
<dbReference type="GO" id="GO:0009253">
    <property type="term" value="P:peptidoglycan catabolic process"/>
    <property type="evidence" value="ECO:0007669"/>
    <property type="project" value="InterPro"/>
</dbReference>
<dbReference type="PANTHER" id="PTHR30417">
    <property type="entry name" value="N-ACETYLMURAMOYL-L-ALANINE AMIDASE AMID"/>
    <property type="match status" value="1"/>
</dbReference>
<keyword evidence="5" id="KW-0732">Signal</keyword>
<protein>
    <recommendedName>
        <fullName evidence="2">N-acetylmuramoyl-L-alanine amidase</fullName>
        <ecNumber evidence="2">3.5.1.28</ecNumber>
    </recommendedName>
</protein>
<evidence type="ECO:0000256" key="2">
    <source>
        <dbReference type="ARBA" id="ARBA00011901"/>
    </source>
</evidence>
<dbReference type="EMBL" id="CARXXK010000003">
    <property type="protein sequence ID" value="CAI6360075.1"/>
    <property type="molecule type" value="Genomic_DNA"/>
</dbReference>
<dbReference type="CDD" id="cd06583">
    <property type="entry name" value="PGRP"/>
    <property type="match status" value="1"/>
</dbReference>
<evidence type="ECO:0000313" key="7">
    <source>
        <dbReference type="EMBL" id="CAI6360075.1"/>
    </source>
</evidence>
<proteinExistence type="predicted"/>
<reference evidence="7 8" key="1">
    <citation type="submission" date="2023-01" db="EMBL/GenBank/DDBJ databases">
        <authorList>
            <person name="Whitehead M."/>
        </authorList>
    </citation>
    <scope>NUCLEOTIDE SEQUENCE [LARGE SCALE GENOMIC DNA]</scope>
</reference>
<evidence type="ECO:0000313" key="8">
    <source>
        <dbReference type="Proteomes" id="UP001160148"/>
    </source>
</evidence>